<comment type="caution">
    <text evidence="3">The sequence shown here is derived from an EMBL/GenBank/DDBJ whole genome shotgun (WGS) entry which is preliminary data.</text>
</comment>
<evidence type="ECO:0000256" key="1">
    <source>
        <dbReference type="SAM" id="Phobius"/>
    </source>
</evidence>
<evidence type="ECO:0000259" key="2">
    <source>
        <dbReference type="Pfam" id="PF07331"/>
    </source>
</evidence>
<dbReference type="OrthoDB" id="7869580at2"/>
<organism evidence="3 4">
    <name type="scientific">Fulvimarina endophytica</name>
    <dbReference type="NCBI Taxonomy" id="2293836"/>
    <lineage>
        <taxon>Bacteria</taxon>
        <taxon>Pseudomonadati</taxon>
        <taxon>Pseudomonadota</taxon>
        <taxon>Alphaproteobacteria</taxon>
        <taxon>Hyphomicrobiales</taxon>
        <taxon>Aurantimonadaceae</taxon>
        <taxon>Fulvimarina</taxon>
    </lineage>
</organism>
<keyword evidence="1" id="KW-0812">Transmembrane</keyword>
<dbReference type="Proteomes" id="UP000264310">
    <property type="component" value="Unassembled WGS sequence"/>
</dbReference>
<evidence type="ECO:0000313" key="4">
    <source>
        <dbReference type="Proteomes" id="UP000264310"/>
    </source>
</evidence>
<feature type="transmembrane region" description="Helical" evidence="1">
    <location>
        <begin position="120"/>
        <end position="142"/>
    </location>
</feature>
<accession>A0A371X5D1</accession>
<feature type="domain" description="DUF1468" evidence="2">
    <location>
        <begin position="12"/>
        <end position="143"/>
    </location>
</feature>
<reference evidence="3 4" key="1">
    <citation type="submission" date="2018-08" db="EMBL/GenBank/DDBJ databases">
        <title>Fulvimarina sp. 85, whole genome shotgun sequence.</title>
        <authorList>
            <person name="Tuo L."/>
        </authorList>
    </citation>
    <scope>NUCLEOTIDE SEQUENCE [LARGE SCALE GENOMIC DNA]</scope>
    <source>
        <strain evidence="3 4">85</strain>
    </source>
</reference>
<gene>
    <name evidence="3" type="ORF">DYI37_08835</name>
</gene>
<feature type="transmembrane region" description="Helical" evidence="1">
    <location>
        <begin position="42"/>
        <end position="60"/>
    </location>
</feature>
<name>A0A371X5D1_9HYPH</name>
<sequence length="151" mass="15958">MGSLTRGGPIVAILLLAAISGLILSTFGAAFADLGDAFSPIFFPRIILTVLLALSVLNVVAELRASSAPRTFLWRPVIVLVIGLPIYVLAVDVVGFFLASVPMGAAMLLSLGIRRPTAFLGMPIAAAGTIVILFNHLLVMPLPASPFTWWF</sequence>
<dbReference type="RefSeq" id="WP_116682824.1">
    <property type="nucleotide sequence ID" value="NZ_QURL01000003.1"/>
</dbReference>
<feature type="transmembrane region" description="Helical" evidence="1">
    <location>
        <begin position="72"/>
        <end position="90"/>
    </location>
</feature>
<keyword evidence="1" id="KW-1133">Transmembrane helix</keyword>
<dbReference type="AlphaFoldDB" id="A0A371X5D1"/>
<keyword evidence="1" id="KW-0472">Membrane</keyword>
<proteinExistence type="predicted"/>
<dbReference type="EMBL" id="QURL01000003">
    <property type="protein sequence ID" value="RFC64407.1"/>
    <property type="molecule type" value="Genomic_DNA"/>
</dbReference>
<dbReference type="InterPro" id="IPR009936">
    <property type="entry name" value="DUF1468"/>
</dbReference>
<dbReference type="Pfam" id="PF07331">
    <property type="entry name" value="TctB"/>
    <property type="match status" value="1"/>
</dbReference>
<protein>
    <submittedName>
        <fullName evidence="3">Tripartite tricarboxylate transporter TctB family protein</fullName>
    </submittedName>
</protein>
<feature type="transmembrane region" description="Helical" evidence="1">
    <location>
        <begin position="96"/>
        <end position="113"/>
    </location>
</feature>
<evidence type="ECO:0000313" key="3">
    <source>
        <dbReference type="EMBL" id="RFC64407.1"/>
    </source>
</evidence>
<keyword evidence="4" id="KW-1185">Reference proteome</keyword>